<dbReference type="AlphaFoldDB" id="Q8KEJ4"/>
<dbReference type="SUPFAM" id="SSF81301">
    <property type="entry name" value="Nucleotidyltransferase"/>
    <property type="match status" value="1"/>
</dbReference>
<dbReference type="GO" id="GO:0046872">
    <property type="term" value="F:metal ion binding"/>
    <property type="evidence" value="ECO:0007669"/>
    <property type="project" value="UniProtKB-KW"/>
</dbReference>
<comment type="cofactor">
    <cofactor evidence="1">
        <name>Mg(2+)</name>
        <dbReference type="ChEBI" id="CHEBI:18420"/>
    </cofactor>
</comment>
<dbReference type="Gene3D" id="3.30.460.10">
    <property type="entry name" value="Beta Polymerase, domain 2"/>
    <property type="match status" value="1"/>
</dbReference>
<evidence type="ECO:0000256" key="8">
    <source>
        <dbReference type="ARBA" id="ARBA00022842"/>
    </source>
</evidence>
<keyword evidence="12" id="KW-1185">Reference proteome</keyword>
<keyword evidence="6" id="KW-0547">Nucleotide-binding</keyword>
<keyword evidence="2" id="KW-1277">Toxin-antitoxin system</keyword>
<keyword evidence="7" id="KW-0067">ATP-binding</keyword>
<dbReference type="PATRIC" id="fig|194439.7.peg.638"/>
<dbReference type="PANTHER" id="PTHR33571:SF12">
    <property type="entry name" value="BSL3053 PROTEIN"/>
    <property type="match status" value="1"/>
</dbReference>
<evidence type="ECO:0000256" key="3">
    <source>
        <dbReference type="ARBA" id="ARBA00022679"/>
    </source>
</evidence>
<dbReference type="OrthoDB" id="9793933at2"/>
<dbReference type="EMBL" id="AE006470">
    <property type="protein sequence ID" value="AAM71932.1"/>
    <property type="molecule type" value="Genomic_DNA"/>
</dbReference>
<dbReference type="EnsemblBacteria" id="AAM71932">
    <property type="protein sequence ID" value="AAM71932"/>
    <property type="gene ID" value="CT0695"/>
</dbReference>
<gene>
    <name evidence="11" type="ordered locus">CT0695</name>
</gene>
<keyword evidence="3" id="KW-0808">Transferase</keyword>
<dbReference type="CDD" id="cd05403">
    <property type="entry name" value="NT_KNTase_like"/>
    <property type="match status" value="1"/>
</dbReference>
<dbReference type="Pfam" id="PF01909">
    <property type="entry name" value="NTP_transf_2"/>
    <property type="match status" value="1"/>
</dbReference>
<dbReference type="InterPro" id="IPR002934">
    <property type="entry name" value="Polymerase_NTP_transf_dom"/>
</dbReference>
<evidence type="ECO:0000256" key="7">
    <source>
        <dbReference type="ARBA" id="ARBA00022840"/>
    </source>
</evidence>
<evidence type="ECO:0000256" key="5">
    <source>
        <dbReference type="ARBA" id="ARBA00022723"/>
    </source>
</evidence>
<dbReference type="Proteomes" id="UP000001007">
    <property type="component" value="Chromosome"/>
</dbReference>
<dbReference type="GO" id="GO:0016779">
    <property type="term" value="F:nucleotidyltransferase activity"/>
    <property type="evidence" value="ECO:0007669"/>
    <property type="project" value="UniProtKB-KW"/>
</dbReference>
<dbReference type="InterPro" id="IPR043519">
    <property type="entry name" value="NT_sf"/>
</dbReference>
<dbReference type="eggNOG" id="COG1669">
    <property type="taxonomic scope" value="Bacteria"/>
</dbReference>
<evidence type="ECO:0000259" key="10">
    <source>
        <dbReference type="Pfam" id="PF01909"/>
    </source>
</evidence>
<protein>
    <submittedName>
        <fullName evidence="11">Nucleotidyltransferase family protein</fullName>
    </submittedName>
</protein>
<accession>Q8KEJ4</accession>
<reference evidence="11 12" key="1">
    <citation type="journal article" date="2002" name="Proc. Natl. Acad. Sci. U.S.A.">
        <title>The complete genome sequence of Chlorobium tepidum TLS, a photosynthetic, anaerobic, green-sulfur bacterium.</title>
        <authorList>
            <person name="Eisen J.A."/>
            <person name="Nelson K.E."/>
            <person name="Paulsen I.T."/>
            <person name="Heidelberg J.F."/>
            <person name="Wu M."/>
            <person name="Dodson R.J."/>
            <person name="Deboy R."/>
            <person name="Gwinn M.L."/>
            <person name="Nelson W.C."/>
            <person name="Haft D.H."/>
            <person name="Hickey E.K."/>
            <person name="Peterson J.D."/>
            <person name="Durkin A.S."/>
            <person name="Kolonay J.L."/>
            <person name="Yang F."/>
            <person name="Holt I."/>
            <person name="Umayam L.A."/>
            <person name="Mason T."/>
            <person name="Brenner M."/>
            <person name="Shea T.P."/>
            <person name="Parksey D."/>
            <person name="Nierman W.C."/>
            <person name="Feldblyum T.V."/>
            <person name="Hansen C.L."/>
            <person name="Craven M.B."/>
            <person name="Radune D."/>
            <person name="Vamathevan J."/>
            <person name="Khouri H."/>
            <person name="White O."/>
            <person name="Gruber T.M."/>
            <person name="Ketchum K.A."/>
            <person name="Venter J.C."/>
            <person name="Tettelin H."/>
            <person name="Bryant D.A."/>
            <person name="Fraser C.M."/>
        </authorList>
    </citation>
    <scope>NUCLEOTIDE SEQUENCE [LARGE SCALE GENOMIC DNA]</scope>
    <source>
        <strain evidence="12">ATCC 49652 / DSM 12025 / NBRC 103806 / TLS</strain>
    </source>
</reference>
<dbReference type="InterPro" id="IPR052038">
    <property type="entry name" value="Type-VII_TA_antitoxin"/>
</dbReference>
<evidence type="ECO:0000313" key="11">
    <source>
        <dbReference type="EMBL" id="AAM71932.1"/>
    </source>
</evidence>
<organism evidence="11 12">
    <name type="scientific">Chlorobaculum tepidum (strain ATCC 49652 / DSM 12025 / NBRC 103806 / TLS)</name>
    <name type="common">Chlorobium tepidum</name>
    <dbReference type="NCBI Taxonomy" id="194439"/>
    <lineage>
        <taxon>Bacteria</taxon>
        <taxon>Pseudomonadati</taxon>
        <taxon>Chlorobiota</taxon>
        <taxon>Chlorobiia</taxon>
        <taxon>Chlorobiales</taxon>
        <taxon>Chlorobiaceae</taxon>
        <taxon>Chlorobaculum</taxon>
    </lineage>
</organism>
<keyword evidence="4" id="KW-0548">Nucleotidyltransferase</keyword>
<dbReference type="GO" id="GO:0005524">
    <property type="term" value="F:ATP binding"/>
    <property type="evidence" value="ECO:0007669"/>
    <property type="project" value="UniProtKB-KW"/>
</dbReference>
<sequence length="95" mass="11133">MEIPLDMLRTICKECSVRKLSIVGSIARGDEGPESDVDLLVEFKRQGSPLRQYMETKKRFEKLFHRKVDLIERSAMRNKRFEASVLQDEKVIYEA</sequence>
<keyword evidence="8" id="KW-0460">Magnesium</keyword>
<feature type="domain" description="Polymerase nucleotidyl transferase" evidence="10">
    <location>
        <begin position="6"/>
        <end position="88"/>
    </location>
</feature>
<evidence type="ECO:0000313" key="12">
    <source>
        <dbReference type="Proteomes" id="UP000001007"/>
    </source>
</evidence>
<evidence type="ECO:0000256" key="4">
    <source>
        <dbReference type="ARBA" id="ARBA00022695"/>
    </source>
</evidence>
<keyword evidence="5" id="KW-0479">Metal-binding</keyword>
<name>Q8KEJ4_CHLTE</name>
<evidence type="ECO:0000256" key="6">
    <source>
        <dbReference type="ARBA" id="ARBA00022741"/>
    </source>
</evidence>
<evidence type="ECO:0000256" key="2">
    <source>
        <dbReference type="ARBA" id="ARBA00022649"/>
    </source>
</evidence>
<dbReference type="PANTHER" id="PTHR33571">
    <property type="entry name" value="SSL8005 PROTEIN"/>
    <property type="match status" value="1"/>
</dbReference>
<dbReference type="HOGENOM" id="CLU_130257_4_1_10"/>
<dbReference type="KEGG" id="cte:CT0695"/>
<dbReference type="STRING" id="194439.CT0695"/>
<dbReference type="RefSeq" id="WP_010932377.1">
    <property type="nucleotide sequence ID" value="NC_002932.3"/>
</dbReference>
<comment type="similarity">
    <text evidence="9">Belongs to the MntA antitoxin family.</text>
</comment>
<evidence type="ECO:0000256" key="9">
    <source>
        <dbReference type="ARBA" id="ARBA00038276"/>
    </source>
</evidence>
<evidence type="ECO:0000256" key="1">
    <source>
        <dbReference type="ARBA" id="ARBA00001946"/>
    </source>
</evidence>
<proteinExistence type="inferred from homology"/>